<evidence type="ECO:0000256" key="1">
    <source>
        <dbReference type="SAM" id="SignalP"/>
    </source>
</evidence>
<dbReference type="AlphaFoldDB" id="A0A5D0G122"/>
<dbReference type="OrthoDB" id="163809at2"/>
<comment type="caution">
    <text evidence="2">The sequence shown here is derived from an EMBL/GenBank/DDBJ whole genome shotgun (WGS) entry which is preliminary data.</text>
</comment>
<evidence type="ECO:0000313" key="2">
    <source>
        <dbReference type="EMBL" id="TYA52311.1"/>
    </source>
</evidence>
<proteinExistence type="predicted"/>
<dbReference type="RefSeq" id="WP_148457213.1">
    <property type="nucleotide sequence ID" value="NZ_VSFC01000062.1"/>
</dbReference>
<organism evidence="2 3">
    <name type="scientific">Formosa maritima</name>
    <dbReference type="NCBI Taxonomy" id="2592046"/>
    <lineage>
        <taxon>Bacteria</taxon>
        <taxon>Pseudomonadati</taxon>
        <taxon>Bacteroidota</taxon>
        <taxon>Flavobacteriia</taxon>
        <taxon>Flavobacteriales</taxon>
        <taxon>Flavobacteriaceae</taxon>
        <taxon>Formosa</taxon>
    </lineage>
</organism>
<feature type="signal peptide" evidence="1">
    <location>
        <begin position="1"/>
        <end position="18"/>
    </location>
</feature>
<protein>
    <recommendedName>
        <fullName evidence="4">DUF1573 domain-containing protein</fullName>
    </recommendedName>
</protein>
<reference evidence="2 3" key="1">
    <citation type="submission" date="2019-08" db="EMBL/GenBank/DDBJ databases">
        <title>Formosa sediminis sp. nov., isolated from marine sediment.</title>
        <authorList>
            <person name="Cao W.R."/>
        </authorList>
    </citation>
    <scope>NUCLEOTIDE SEQUENCE [LARGE SCALE GENOMIC DNA]</scope>
    <source>
        <strain evidence="2 3">1494</strain>
    </source>
</reference>
<dbReference type="Proteomes" id="UP000324550">
    <property type="component" value="Unassembled WGS sequence"/>
</dbReference>
<accession>A0A5D0G122</accession>
<keyword evidence="1" id="KW-0732">Signal</keyword>
<keyword evidence="3" id="KW-1185">Reference proteome</keyword>
<feature type="chain" id="PRO_5022831191" description="DUF1573 domain-containing protein" evidence="1">
    <location>
        <begin position="19"/>
        <end position="140"/>
    </location>
</feature>
<sequence>MKCYLLIVLVFISGVVVAQDSTNIKIETPKIVSKLPLGKIYNSDEVQIKFVDVLTDSRCPKDVTCVWAGEVVILVDILQDDILIEQKKIVFQPGKSINAELMLLFSSKNLKITAYSVLPNPSSKGKIKKEDYYLQLDIEN</sequence>
<gene>
    <name evidence="2" type="ORF">FVF61_13290</name>
</gene>
<dbReference type="EMBL" id="VSFC01000062">
    <property type="protein sequence ID" value="TYA52311.1"/>
    <property type="molecule type" value="Genomic_DNA"/>
</dbReference>
<evidence type="ECO:0008006" key="4">
    <source>
        <dbReference type="Google" id="ProtNLM"/>
    </source>
</evidence>
<name>A0A5D0G122_9FLAO</name>
<evidence type="ECO:0000313" key="3">
    <source>
        <dbReference type="Proteomes" id="UP000324550"/>
    </source>
</evidence>